<evidence type="ECO:0008006" key="2">
    <source>
        <dbReference type="Google" id="ProtNLM"/>
    </source>
</evidence>
<dbReference type="AlphaFoldDB" id="A0A6C0D3C1"/>
<proteinExistence type="predicted"/>
<name>A0A6C0D3C1_9ZZZZ</name>
<evidence type="ECO:0000313" key="1">
    <source>
        <dbReference type="EMBL" id="QHT10195.1"/>
    </source>
</evidence>
<accession>A0A6C0D3C1</accession>
<protein>
    <recommendedName>
        <fullName evidence="2">Hom-end-associated Hint domain-containing protein</fullName>
    </recommendedName>
</protein>
<dbReference type="SUPFAM" id="SSF51294">
    <property type="entry name" value="Hedgehog/intein (Hint) domain"/>
    <property type="match status" value="1"/>
</dbReference>
<dbReference type="InterPro" id="IPR036844">
    <property type="entry name" value="Hint_dom_sf"/>
</dbReference>
<dbReference type="Gene3D" id="2.170.16.10">
    <property type="entry name" value="Hedgehog/Intein (Hint) domain"/>
    <property type="match status" value="2"/>
</dbReference>
<sequence length="426" mass="49646">MELKIKELNVDLIAPSSKSYMNPEQGGSKLVIIGKPGCFAPSTIFLIWDGKDRSMMGIIAVEDIQIGDYLVGPQYEQQHVIGLCHGEEEMYRIQYYQTQHDDSFIIENRHDSFIIVNRHHILTLWNIEKKRIEDIPLTAFLNDYCSIDNYEWMIAEKMNTKEKEIIYQKMKWDYTLEGNGEYFGFELEGECAENHRCLLSDGSIVHNTGKTTLITSLLYEKSSIFPIGLVMSGTEDSNGHYRRIFPSSFVYNSLREKTIEDFITRQKVAKMHVSNPWAILLLDDCTDDPKILNKPLFQGLYKNGRHWKMLYILSLQYCMDVKPVVRTNIDGTFILRESSLRNRKVLWENYASIIPDFSTFCAIMDSATSDYTALYIHNATQSNKIEDCVFWYRAKPVPPGFKFGSPDFWKFDKQRFDPEYKDSYSY</sequence>
<organism evidence="1">
    <name type="scientific">viral metagenome</name>
    <dbReference type="NCBI Taxonomy" id="1070528"/>
    <lineage>
        <taxon>unclassified sequences</taxon>
        <taxon>metagenomes</taxon>
        <taxon>organismal metagenomes</taxon>
    </lineage>
</organism>
<reference evidence="1" key="1">
    <citation type="journal article" date="2020" name="Nature">
        <title>Giant virus diversity and host interactions through global metagenomics.</title>
        <authorList>
            <person name="Schulz F."/>
            <person name="Roux S."/>
            <person name="Paez-Espino D."/>
            <person name="Jungbluth S."/>
            <person name="Walsh D.A."/>
            <person name="Denef V.J."/>
            <person name="McMahon K.D."/>
            <person name="Konstantinidis K.T."/>
            <person name="Eloe-Fadrosh E.A."/>
            <person name="Kyrpides N.C."/>
            <person name="Woyke T."/>
        </authorList>
    </citation>
    <scope>NUCLEOTIDE SEQUENCE</scope>
    <source>
        <strain evidence="1">GVMAG-M-3300023174-104</strain>
    </source>
</reference>
<dbReference type="EMBL" id="MN739518">
    <property type="protein sequence ID" value="QHT10195.1"/>
    <property type="molecule type" value="Genomic_DNA"/>
</dbReference>